<reference evidence="10" key="2">
    <citation type="submission" date="2013-03" db="EMBL/GenBank/DDBJ databases">
        <authorList>
            <person name="Motta M.C.M."/>
            <person name="Martins A.C.A."/>
            <person name="Preta C.M.C.C."/>
            <person name="Silva R."/>
            <person name="de Souza S.S."/>
            <person name="Klein C.C."/>
            <person name="de Almeida L.G.P."/>
            <person name="Cunha O.L."/>
            <person name="Colabardini A.C."/>
            <person name="Lima B.A."/>
            <person name="Machado C.R."/>
            <person name="Soares C.M.A."/>
            <person name="de Menezes C.B.A."/>
            <person name="Bartolomeu D.C."/>
            <person name="Grisard E.C."/>
            <person name="Fantinatti-Garboggini F."/>
            <person name="Rodrigues-Luiz G.F."/>
            <person name="Wagner G."/>
            <person name="Goldman G.H."/>
            <person name="Fietto J.L.R."/>
            <person name="Ciapina L.P."/>
            <person name="Brocchi M."/>
            <person name="Elias M.C."/>
            <person name="Goldman M.H.S."/>
            <person name="Sagot M.-F."/>
            <person name="Pereira M."/>
            <person name="Stoco P.H."/>
            <person name="Teixeira S.M.R."/>
            <person name="de Mendonca-Neto R.P."/>
            <person name="Maciel T.E.F."/>
            <person name="Mendes T.A.O."/>
            <person name="Urmenyi T.P."/>
            <person name="Teixeira M.M.G."/>
            <person name="de Camargo E.F.P."/>
            <person name="de Sousa W."/>
            <person name="Schenkman S."/>
            <person name="de Vasconcelos A.T.R."/>
        </authorList>
    </citation>
    <scope>NUCLEOTIDE SEQUENCE</scope>
</reference>
<feature type="compositionally biased region" description="Basic and acidic residues" evidence="8">
    <location>
        <begin position="323"/>
        <end position="336"/>
    </location>
</feature>
<evidence type="ECO:0000256" key="1">
    <source>
        <dbReference type="ARBA" id="ARBA00010886"/>
    </source>
</evidence>
<keyword evidence="2" id="KW-0808">Transferase</keyword>
<dbReference type="AlphaFoldDB" id="S9TQM3"/>
<accession>S9TQM3</accession>
<dbReference type="GO" id="GO:0005524">
    <property type="term" value="F:ATP binding"/>
    <property type="evidence" value="ECO:0007669"/>
    <property type="project" value="UniProtKB-UniRule"/>
</dbReference>
<keyword evidence="7" id="KW-0723">Serine/threonine-protein kinase</keyword>
<organism evidence="10 12">
    <name type="scientific">Strigomonas culicis</name>
    <dbReference type="NCBI Taxonomy" id="28005"/>
    <lineage>
        <taxon>Eukaryota</taxon>
        <taxon>Discoba</taxon>
        <taxon>Euglenozoa</taxon>
        <taxon>Kinetoplastea</taxon>
        <taxon>Metakinetoplastina</taxon>
        <taxon>Trypanosomatida</taxon>
        <taxon>Trypanosomatidae</taxon>
        <taxon>Strigomonadinae</taxon>
        <taxon>Strigomonas</taxon>
    </lineage>
</organism>
<dbReference type="GO" id="GO:0004674">
    <property type="term" value="F:protein serine/threonine kinase activity"/>
    <property type="evidence" value="ECO:0007669"/>
    <property type="project" value="UniProtKB-KW"/>
</dbReference>
<evidence type="ECO:0000259" key="9">
    <source>
        <dbReference type="PROSITE" id="PS50011"/>
    </source>
</evidence>
<feature type="domain" description="Protein kinase" evidence="9">
    <location>
        <begin position="16"/>
        <end position="303"/>
    </location>
</feature>
<dbReference type="PROSITE" id="PS00107">
    <property type="entry name" value="PROTEIN_KINASE_ATP"/>
    <property type="match status" value="1"/>
</dbReference>
<dbReference type="OrthoDB" id="259423at2759"/>
<dbReference type="PANTHER" id="PTHR43671:SF81">
    <property type="entry name" value="PROTEIN KINASE, PUTATIVE-RELATED"/>
    <property type="match status" value="1"/>
</dbReference>
<keyword evidence="4" id="KW-0418">Kinase</keyword>
<dbReference type="EMBL" id="ATMH01008913">
    <property type="protein sequence ID" value="EPY20617.1"/>
    <property type="molecule type" value="Genomic_DNA"/>
</dbReference>
<evidence type="ECO:0000256" key="4">
    <source>
        <dbReference type="ARBA" id="ARBA00022777"/>
    </source>
</evidence>
<dbReference type="Gene3D" id="3.30.200.20">
    <property type="entry name" value="Phosphorylase Kinase, domain 1"/>
    <property type="match status" value="1"/>
</dbReference>
<evidence type="ECO:0000256" key="8">
    <source>
        <dbReference type="SAM" id="MobiDB-lite"/>
    </source>
</evidence>
<dbReference type="Proteomes" id="UP000015354">
    <property type="component" value="Unassembled WGS sequence"/>
</dbReference>
<dbReference type="InterPro" id="IPR000719">
    <property type="entry name" value="Prot_kinase_dom"/>
</dbReference>
<evidence type="ECO:0000313" key="12">
    <source>
        <dbReference type="Proteomes" id="UP000015354"/>
    </source>
</evidence>
<evidence type="ECO:0000256" key="2">
    <source>
        <dbReference type="ARBA" id="ARBA00022679"/>
    </source>
</evidence>
<comment type="similarity">
    <text evidence="1">Belongs to the protein kinase superfamily. NEK Ser/Thr protein kinase family. NIMA subfamily.</text>
</comment>
<dbReference type="EMBL" id="ATMH01008118">
    <property type="protein sequence ID" value="EPY22807.1"/>
    <property type="molecule type" value="Genomic_DNA"/>
</dbReference>
<dbReference type="InterPro" id="IPR050660">
    <property type="entry name" value="NEK_Ser/Thr_kinase"/>
</dbReference>
<dbReference type="PANTHER" id="PTHR43671">
    <property type="entry name" value="SERINE/THREONINE-PROTEIN KINASE NEK"/>
    <property type="match status" value="1"/>
</dbReference>
<dbReference type="SMART" id="SM00220">
    <property type="entry name" value="S_TKc"/>
    <property type="match status" value="1"/>
</dbReference>
<dbReference type="PROSITE" id="PS00108">
    <property type="entry name" value="PROTEIN_KINASE_ST"/>
    <property type="match status" value="1"/>
</dbReference>
<evidence type="ECO:0000256" key="5">
    <source>
        <dbReference type="ARBA" id="ARBA00022840"/>
    </source>
</evidence>
<name>S9TQM3_9TRYP</name>
<dbReference type="InterPro" id="IPR011009">
    <property type="entry name" value="Kinase-like_dom_sf"/>
</dbReference>
<comment type="caution">
    <text evidence="10">The sequence shown here is derived from an EMBL/GenBank/DDBJ whole genome shotgun (WGS) entry which is preliminary data.</text>
</comment>
<dbReference type="Gene3D" id="1.10.510.10">
    <property type="entry name" value="Transferase(Phosphotransferase) domain 1"/>
    <property type="match status" value="1"/>
</dbReference>
<feature type="region of interest" description="Disordered" evidence="8">
    <location>
        <begin position="320"/>
        <end position="363"/>
    </location>
</feature>
<dbReference type="InterPro" id="IPR008271">
    <property type="entry name" value="Ser/Thr_kinase_AS"/>
</dbReference>
<dbReference type="Pfam" id="PF00069">
    <property type="entry name" value="Pkinase"/>
    <property type="match status" value="1"/>
</dbReference>
<keyword evidence="12" id="KW-1185">Reference proteome</keyword>
<evidence type="ECO:0000256" key="7">
    <source>
        <dbReference type="RuleBase" id="RU000304"/>
    </source>
</evidence>
<dbReference type="SUPFAM" id="SSF56112">
    <property type="entry name" value="Protein kinase-like (PK-like)"/>
    <property type="match status" value="1"/>
</dbReference>
<dbReference type="PROSITE" id="PS50011">
    <property type="entry name" value="PROTEIN_KINASE_DOM"/>
    <property type="match status" value="1"/>
</dbReference>
<keyword evidence="3 6" id="KW-0547">Nucleotide-binding</keyword>
<evidence type="ECO:0000256" key="3">
    <source>
        <dbReference type="ARBA" id="ARBA00022741"/>
    </source>
</evidence>
<dbReference type="InterPro" id="IPR017441">
    <property type="entry name" value="Protein_kinase_ATP_BS"/>
</dbReference>
<evidence type="ECO:0000313" key="11">
    <source>
        <dbReference type="EMBL" id="EPY22807.1"/>
    </source>
</evidence>
<protein>
    <recommendedName>
        <fullName evidence="9">Protein kinase domain-containing protein</fullName>
    </recommendedName>
</protein>
<sequence length="453" mass="50773">MTEALTKNKKILGREVHLSQKIGSGGYGHVYLAKPLRSSGHFSYPPLFVVKVMHKDVCTPEYVETIHRELHTIKRLNHPFIINYIGSWVEIGKYSAHTGCYCLATRFCNGGDLHTLISQYAVKRQRVPETLVVQLMVQVFAALNFVHAQKIIHRDIKPGNVFLIKAESDVVEKAVVGDFGLARPLDKTCQLVNTRIGTPSYVSPEIAMAEPYTYKTDIFSAGATFYEVMTLERAFWKKGYTEKQSLRDISYHDPTPRLQELCKTTYDKDILRIVTACLAKHEKYRPTAFDVLCSFSVKLTRYVKTNNILVYKGSGTSPVRVTTPKERVSPVKEPRRTPSPAVPVPEDEPTALHPGAAGGGKDMNKSEIVDGSQLASLLMAHCTSEEDADLLKLLDNDYELFALVKVITVTRRHNLDSMENAVFKVLFALKPTVQIQKAVDLLSRKFGSRPCEG</sequence>
<gene>
    <name evidence="11" type="ORF">STCU_08118</name>
    <name evidence="10" type="ORF">STCU_08913</name>
</gene>
<proteinExistence type="inferred from homology"/>
<evidence type="ECO:0000313" key="10">
    <source>
        <dbReference type="EMBL" id="EPY20617.1"/>
    </source>
</evidence>
<keyword evidence="5 6" id="KW-0067">ATP-binding</keyword>
<evidence type="ECO:0000256" key="6">
    <source>
        <dbReference type="PROSITE-ProRule" id="PRU10141"/>
    </source>
</evidence>
<reference evidence="10 12" key="1">
    <citation type="journal article" date="2013" name="PLoS ONE">
        <title>Predicting the Proteins of Angomonas deanei, Strigomonas culicis and Their Respective Endosymbionts Reveals New Aspects of the Trypanosomatidae Family.</title>
        <authorList>
            <person name="Motta M.C."/>
            <person name="Martins A.C."/>
            <person name="de Souza S.S."/>
            <person name="Catta-Preta C.M."/>
            <person name="Silva R."/>
            <person name="Klein C.C."/>
            <person name="de Almeida L.G."/>
            <person name="de Lima Cunha O."/>
            <person name="Ciapina L.P."/>
            <person name="Brocchi M."/>
            <person name="Colabardini A.C."/>
            <person name="de Araujo Lima B."/>
            <person name="Machado C.R."/>
            <person name="de Almeida Soares C.M."/>
            <person name="Probst C.M."/>
            <person name="de Menezes C.B."/>
            <person name="Thompson C.E."/>
            <person name="Bartholomeu D.C."/>
            <person name="Gradia D.F."/>
            <person name="Pavoni D.P."/>
            <person name="Grisard E.C."/>
            <person name="Fantinatti-Garboggini F."/>
            <person name="Marchini F.K."/>
            <person name="Rodrigues-Luiz G.F."/>
            <person name="Wagner G."/>
            <person name="Goldman G.H."/>
            <person name="Fietto J.L."/>
            <person name="Elias M.C."/>
            <person name="Goldman M.H."/>
            <person name="Sagot M.F."/>
            <person name="Pereira M."/>
            <person name="Stoco P.H."/>
            <person name="de Mendonca-Neto R.P."/>
            <person name="Teixeira S.M."/>
            <person name="Maciel T.E."/>
            <person name="de Oliveira Mendes T.A."/>
            <person name="Urmenyi T.P."/>
            <person name="de Souza W."/>
            <person name="Schenkman S."/>
            <person name="de Vasconcelos A.T."/>
        </authorList>
    </citation>
    <scope>NUCLEOTIDE SEQUENCE [LARGE SCALE GENOMIC DNA]</scope>
</reference>
<feature type="binding site" evidence="6">
    <location>
        <position position="51"/>
    </location>
    <ligand>
        <name>ATP</name>
        <dbReference type="ChEBI" id="CHEBI:30616"/>
    </ligand>
</feature>